<evidence type="ECO:0000313" key="2">
    <source>
        <dbReference type="Proteomes" id="UP000485058"/>
    </source>
</evidence>
<reference evidence="1 2" key="1">
    <citation type="submission" date="2020-02" db="EMBL/GenBank/DDBJ databases">
        <title>Draft genome sequence of Haematococcus lacustris strain NIES-144.</title>
        <authorList>
            <person name="Morimoto D."/>
            <person name="Nakagawa S."/>
            <person name="Yoshida T."/>
            <person name="Sawayama S."/>
        </authorList>
    </citation>
    <scope>NUCLEOTIDE SEQUENCE [LARGE SCALE GENOMIC DNA]</scope>
    <source>
        <strain evidence="1 2">NIES-144</strain>
    </source>
</reference>
<keyword evidence="2" id="KW-1185">Reference proteome</keyword>
<name>A0A699YRW6_HAELA</name>
<dbReference type="EMBL" id="BLLF01000556">
    <property type="protein sequence ID" value="GFH12943.1"/>
    <property type="molecule type" value="Genomic_DNA"/>
</dbReference>
<proteinExistence type="predicted"/>
<dbReference type="AlphaFoldDB" id="A0A699YRW6"/>
<feature type="non-terminal residue" evidence="1">
    <location>
        <position position="1"/>
    </location>
</feature>
<feature type="non-terminal residue" evidence="1">
    <location>
        <position position="33"/>
    </location>
</feature>
<protein>
    <submittedName>
        <fullName evidence="1">Uncharacterized protein</fullName>
    </submittedName>
</protein>
<sequence>LNRRPGDRDLLAVLNIRRCAVRIRPSDRDERSS</sequence>
<gene>
    <name evidence="1" type="ORF">HaLaN_08727</name>
</gene>
<dbReference type="Proteomes" id="UP000485058">
    <property type="component" value="Unassembled WGS sequence"/>
</dbReference>
<organism evidence="1 2">
    <name type="scientific">Haematococcus lacustris</name>
    <name type="common">Green alga</name>
    <name type="synonym">Haematococcus pluvialis</name>
    <dbReference type="NCBI Taxonomy" id="44745"/>
    <lineage>
        <taxon>Eukaryota</taxon>
        <taxon>Viridiplantae</taxon>
        <taxon>Chlorophyta</taxon>
        <taxon>core chlorophytes</taxon>
        <taxon>Chlorophyceae</taxon>
        <taxon>CS clade</taxon>
        <taxon>Chlamydomonadales</taxon>
        <taxon>Haematococcaceae</taxon>
        <taxon>Haematococcus</taxon>
    </lineage>
</organism>
<comment type="caution">
    <text evidence="1">The sequence shown here is derived from an EMBL/GenBank/DDBJ whole genome shotgun (WGS) entry which is preliminary data.</text>
</comment>
<evidence type="ECO:0000313" key="1">
    <source>
        <dbReference type="EMBL" id="GFH12943.1"/>
    </source>
</evidence>
<accession>A0A699YRW6</accession>